<dbReference type="InterPro" id="IPR012434">
    <property type="entry name" value="DUF1631"/>
</dbReference>
<dbReference type="EMBL" id="WNKW01000003">
    <property type="protein sequence ID" value="MTW33951.1"/>
    <property type="molecule type" value="Genomic_DNA"/>
</dbReference>
<dbReference type="Pfam" id="PF07793">
    <property type="entry name" value="DUF1631"/>
    <property type="match status" value="1"/>
</dbReference>
<accession>A0ABW9SQQ0</accession>
<dbReference type="RefSeq" id="WP_155435282.1">
    <property type="nucleotide sequence ID" value="NZ_JBHLXK010000005.1"/>
</dbReference>
<feature type="region of interest" description="Disordered" evidence="1">
    <location>
        <begin position="265"/>
        <end position="291"/>
    </location>
</feature>
<evidence type="ECO:0000256" key="1">
    <source>
        <dbReference type="SAM" id="MobiDB-lite"/>
    </source>
</evidence>
<comment type="caution">
    <text evidence="2">The sequence shown here is derived from an EMBL/GenBank/DDBJ whole genome shotgun (WGS) entry which is preliminary data.</text>
</comment>
<gene>
    <name evidence="2" type="ORF">GM655_14145</name>
</gene>
<name>A0ABW9SQQ0_9BURK</name>
<proteinExistence type="predicted"/>
<keyword evidence="3" id="KW-1185">Reference proteome</keyword>
<organism evidence="2 3">
    <name type="scientific">Pseudoduganella danionis</name>
    <dbReference type="NCBI Taxonomy" id="1890295"/>
    <lineage>
        <taxon>Bacteria</taxon>
        <taxon>Pseudomonadati</taxon>
        <taxon>Pseudomonadota</taxon>
        <taxon>Betaproteobacteria</taxon>
        <taxon>Burkholderiales</taxon>
        <taxon>Oxalobacteraceae</taxon>
        <taxon>Telluria group</taxon>
        <taxon>Pseudoduganella</taxon>
    </lineage>
</organism>
<evidence type="ECO:0000313" key="3">
    <source>
        <dbReference type="Proteomes" id="UP000735592"/>
    </source>
</evidence>
<sequence length="783" mass="83750">MVAISISSNARQRAVSARHAVLEELIALARQQAEGQLLGLVQRLTQCLLDGSAVQPEAVQARLRAGNQLRQRQYAFLPMASGALEQALRREMAALAPAPAPASTARQAVELSLSLVPFEEMDQQLAMAGLAKPFEVRHAAALQSLNGGLARLFQRDTLRLAQLPFRPEVFLAAIWQAWQEFGQEDAAALGLGELCQPEVFLDLAPVLEALHVCLQRHLAQRPDTSAAPVAPVDVSVATLPPEAFQGAADAVLAPSARRPEHFAGRATHAVQTGHDARSTQAAHGKHASHADRSELAHKLRQFFAAGPARSTAGDVAGAGGGAATAAAPSALLAYLAQWPRMPVSPAEAAGAAGVAADSAAGAMAGGKVGAAMSTAGVAAASTGGAQIFYLPQLKAGLPRGSLSRADEGTIDLLSAVFETVFRDHNIAQEIRDLMLLLQIPVLKAALMDQQFFFQDQHPARKLIDLLSRLGWEQRMVPDAGRLQAMQRSVERVGRDSSEEAAAFATAVDELEATLAAHEQQEAERMAAPIAAALKQEKALVARRQAEAALAARLDGADVMALVHDFLSQRWIEVLAFAYRIEDEKSGAIDHATCAMDELLWSVQPKLNVHERKRLLLKLPALLGALNKWLDLVQWQGEERVQFFAELAECHAAIVRAPLELNPERQLELAIAAGKGDALQRAAVLPPDVMLAGAQAMRLSDDVASLQRGMWLEFDQPGAASQQVKLAWVSPLRSLYIFATASRQEAYSLSADELAQRFDTGSVRIVCDTDVVSGALHQALARAA</sequence>
<evidence type="ECO:0000313" key="2">
    <source>
        <dbReference type="EMBL" id="MTW33951.1"/>
    </source>
</evidence>
<protein>
    <submittedName>
        <fullName evidence="2">DUF1631 family protein</fullName>
    </submittedName>
</protein>
<reference evidence="2 3" key="1">
    <citation type="submission" date="2019-11" db="EMBL/GenBank/DDBJ databases">
        <title>Type strains purchased from KCTC, JCM and DSMZ.</title>
        <authorList>
            <person name="Lu H."/>
        </authorList>
    </citation>
    <scope>NUCLEOTIDE SEQUENCE [LARGE SCALE GENOMIC DNA]</scope>
    <source>
        <strain evidence="2 3">DSM 103461</strain>
    </source>
</reference>
<dbReference type="Proteomes" id="UP000735592">
    <property type="component" value="Unassembled WGS sequence"/>
</dbReference>